<keyword evidence="5 7" id="KW-0720">Serine protease</keyword>
<dbReference type="PANTHER" id="PTHR43806:SF58">
    <property type="entry name" value="ALKALINE PROTEASE 1-RELATED"/>
    <property type="match status" value="1"/>
</dbReference>
<evidence type="ECO:0000256" key="2">
    <source>
        <dbReference type="ARBA" id="ARBA00022670"/>
    </source>
</evidence>
<dbReference type="PRINTS" id="PR00723">
    <property type="entry name" value="SUBTILISIN"/>
</dbReference>
<evidence type="ECO:0000256" key="5">
    <source>
        <dbReference type="ARBA" id="ARBA00022825"/>
    </source>
</evidence>
<protein>
    <recommendedName>
        <fullName evidence="13">Peptidase S8/S53 domain-containing protein</fullName>
    </recommendedName>
</protein>
<feature type="chain" id="PRO_5034508539" description="Peptidase S8/S53 domain-containing protein" evidence="8">
    <location>
        <begin position="16"/>
        <end position="299"/>
    </location>
</feature>
<dbReference type="GO" id="GO:0004252">
    <property type="term" value="F:serine-type endopeptidase activity"/>
    <property type="evidence" value="ECO:0007669"/>
    <property type="project" value="InterPro"/>
</dbReference>
<dbReference type="AlphaFoldDB" id="A0A8H6DZ03"/>
<evidence type="ECO:0000256" key="3">
    <source>
        <dbReference type="ARBA" id="ARBA00022729"/>
    </source>
</evidence>
<gene>
    <name evidence="11" type="ORF">GGP41_001774</name>
</gene>
<dbReference type="Gene3D" id="3.30.70.80">
    <property type="entry name" value="Peptidase S8 propeptide/proteinase inhibitor I9"/>
    <property type="match status" value="1"/>
</dbReference>
<dbReference type="Proteomes" id="UP000624244">
    <property type="component" value="Unassembled WGS sequence"/>
</dbReference>
<organism evidence="11 12">
    <name type="scientific">Cochliobolus sativus</name>
    <name type="common">Common root rot and spot blotch fungus</name>
    <name type="synonym">Bipolaris sorokiniana</name>
    <dbReference type="NCBI Taxonomy" id="45130"/>
    <lineage>
        <taxon>Eukaryota</taxon>
        <taxon>Fungi</taxon>
        <taxon>Dikarya</taxon>
        <taxon>Ascomycota</taxon>
        <taxon>Pezizomycotina</taxon>
        <taxon>Dothideomycetes</taxon>
        <taxon>Pleosporomycetidae</taxon>
        <taxon>Pleosporales</taxon>
        <taxon>Pleosporineae</taxon>
        <taxon>Pleosporaceae</taxon>
        <taxon>Bipolaris</taxon>
    </lineage>
</organism>
<keyword evidence="4 7" id="KW-0378">Hydrolase</keyword>
<evidence type="ECO:0000256" key="1">
    <source>
        <dbReference type="ARBA" id="ARBA00011073"/>
    </source>
</evidence>
<dbReference type="Pfam" id="PF00082">
    <property type="entry name" value="Peptidase_S8"/>
    <property type="match status" value="2"/>
</dbReference>
<evidence type="ECO:0000313" key="12">
    <source>
        <dbReference type="Proteomes" id="UP000624244"/>
    </source>
</evidence>
<keyword evidence="2 7" id="KW-0645">Protease</keyword>
<feature type="domain" description="Peptidase S8/S53" evidence="9">
    <location>
        <begin position="202"/>
        <end position="272"/>
    </location>
</feature>
<dbReference type="PANTHER" id="PTHR43806">
    <property type="entry name" value="PEPTIDASE S8"/>
    <property type="match status" value="1"/>
</dbReference>
<dbReference type="InterPro" id="IPR050131">
    <property type="entry name" value="Peptidase_S8_subtilisin-like"/>
</dbReference>
<evidence type="ECO:0000259" key="10">
    <source>
        <dbReference type="Pfam" id="PF05922"/>
    </source>
</evidence>
<dbReference type="InterPro" id="IPR023828">
    <property type="entry name" value="Peptidase_S8_Ser-AS"/>
</dbReference>
<feature type="signal peptide" evidence="8">
    <location>
        <begin position="1"/>
        <end position="15"/>
    </location>
</feature>
<dbReference type="GO" id="GO:0006508">
    <property type="term" value="P:proteolysis"/>
    <property type="evidence" value="ECO:0007669"/>
    <property type="project" value="UniProtKB-KW"/>
</dbReference>
<feature type="domain" description="Inhibitor I9" evidence="10">
    <location>
        <begin position="54"/>
        <end position="98"/>
    </location>
</feature>
<dbReference type="InterPro" id="IPR022398">
    <property type="entry name" value="Peptidase_S8_His-AS"/>
</dbReference>
<evidence type="ECO:0000313" key="11">
    <source>
        <dbReference type="EMBL" id="KAF5853184.1"/>
    </source>
</evidence>
<evidence type="ECO:0000256" key="7">
    <source>
        <dbReference type="RuleBase" id="RU003355"/>
    </source>
</evidence>
<dbReference type="GO" id="GO:0005576">
    <property type="term" value="C:extracellular region"/>
    <property type="evidence" value="ECO:0007669"/>
    <property type="project" value="UniProtKB-ARBA"/>
</dbReference>
<dbReference type="PROSITE" id="PS51892">
    <property type="entry name" value="SUBTILASE"/>
    <property type="match status" value="1"/>
</dbReference>
<dbReference type="InterPro" id="IPR036852">
    <property type="entry name" value="Peptidase_S8/S53_dom_sf"/>
</dbReference>
<dbReference type="Gene3D" id="3.40.50.200">
    <property type="entry name" value="Peptidase S8/S53 domain"/>
    <property type="match status" value="2"/>
</dbReference>
<dbReference type="SUPFAM" id="SSF54897">
    <property type="entry name" value="Protease propeptides/inhibitors"/>
    <property type="match status" value="1"/>
</dbReference>
<accession>A0A8H6DZ03</accession>
<dbReference type="PROSITE" id="PS00138">
    <property type="entry name" value="SUBTILASE_SER"/>
    <property type="match status" value="1"/>
</dbReference>
<dbReference type="InterPro" id="IPR010259">
    <property type="entry name" value="S8pro/Inhibitor_I9"/>
</dbReference>
<evidence type="ECO:0000256" key="8">
    <source>
        <dbReference type="SAM" id="SignalP"/>
    </source>
</evidence>
<dbReference type="PROSITE" id="PS00136">
    <property type="entry name" value="SUBTILASE_ASP"/>
    <property type="match status" value="1"/>
</dbReference>
<evidence type="ECO:0000256" key="4">
    <source>
        <dbReference type="ARBA" id="ARBA00022801"/>
    </source>
</evidence>
<comment type="similarity">
    <text evidence="1 6 7">Belongs to the peptidase S8 family.</text>
</comment>
<dbReference type="InterPro" id="IPR023827">
    <property type="entry name" value="Peptidase_S8_Asp-AS"/>
</dbReference>
<dbReference type="Pfam" id="PF05922">
    <property type="entry name" value="Inhibitor_I9"/>
    <property type="match status" value="1"/>
</dbReference>
<reference evidence="11" key="1">
    <citation type="submission" date="2019-11" db="EMBL/GenBank/DDBJ databases">
        <title>Bipolaris sorokiniana Genome sequencing.</title>
        <authorList>
            <person name="Wang H."/>
        </authorList>
    </citation>
    <scope>NUCLEOTIDE SEQUENCE</scope>
</reference>
<comment type="caution">
    <text evidence="11">The sequence shown here is derived from an EMBL/GenBank/DDBJ whole genome shotgun (WGS) entry which is preliminary data.</text>
</comment>
<comment type="caution">
    <text evidence="6">Lacks conserved residue(s) required for the propagation of feature annotation.</text>
</comment>
<dbReference type="EMBL" id="WNKQ01000002">
    <property type="protein sequence ID" value="KAF5853184.1"/>
    <property type="molecule type" value="Genomic_DNA"/>
</dbReference>
<evidence type="ECO:0000259" key="9">
    <source>
        <dbReference type="Pfam" id="PF00082"/>
    </source>
</evidence>
<dbReference type="InterPro" id="IPR000209">
    <property type="entry name" value="Peptidase_S8/S53_dom"/>
</dbReference>
<proteinExistence type="inferred from homology"/>
<dbReference type="PROSITE" id="PS00137">
    <property type="entry name" value="SUBTILASE_HIS"/>
    <property type="match status" value="1"/>
</dbReference>
<feature type="domain" description="Peptidase S8/S53" evidence="9">
    <location>
        <begin position="148"/>
        <end position="193"/>
    </location>
</feature>
<name>A0A8H6DZ03_COCSA</name>
<evidence type="ECO:0000256" key="6">
    <source>
        <dbReference type="PROSITE-ProRule" id="PRU01240"/>
    </source>
</evidence>
<keyword evidence="3 8" id="KW-0732">Signal</keyword>
<dbReference type="SUPFAM" id="SSF52743">
    <property type="entry name" value="Subtilisin-like"/>
    <property type="match status" value="1"/>
</dbReference>
<evidence type="ECO:0008006" key="13">
    <source>
        <dbReference type="Google" id="ProtNLM"/>
    </source>
</evidence>
<sequence length="299" mass="31470">MKLSLLLALLPVALALPAPVIIPRAGTPIPGRYIVKLKNQNLENLINTALKLLKKDPTHVYKFGGFGGFSADITDDIVELLRNLPGVDYIEQDAVVQANLGVEVELEKKAYTTQSSAPWGLARISSQSRGTTSYTYDTSGGEGTCSYIIDTGIQINHPEFEGRATWLANFADSSNTDGNGHGTHCAGTIGSKTYGVAKKTQLSDRLATFSNFGTSVDILAPGVSILSTWIGGRTNTISGTSMASPHVAGLAAYILTLEGKKTPAALSSRLTTLSLKSKITGLPSGTVNNLAFNGNPTAT</sequence>
<dbReference type="InterPro" id="IPR015500">
    <property type="entry name" value="Peptidase_S8_subtilisin-rel"/>
</dbReference>
<dbReference type="InterPro" id="IPR037045">
    <property type="entry name" value="S8pro/Inhibitor_I9_sf"/>
</dbReference>